<comment type="caution">
    <text evidence="2">The sequence shown here is derived from an EMBL/GenBank/DDBJ whole genome shotgun (WGS) entry which is preliminary data.</text>
</comment>
<evidence type="ECO:0000313" key="2">
    <source>
        <dbReference type="EMBL" id="KAG2400343.1"/>
    </source>
</evidence>
<reference evidence="2 3" key="1">
    <citation type="submission" date="2020-05" db="EMBL/GenBank/DDBJ databases">
        <title>Vigna angularis (adzuki bean) Var. LongXiaoDou No. 4 denovo assembly.</title>
        <authorList>
            <person name="Xiang H."/>
        </authorList>
    </citation>
    <scope>NUCLEOTIDE SEQUENCE [LARGE SCALE GENOMIC DNA]</scope>
    <source>
        <tissue evidence="2">Leaf</tissue>
    </source>
</reference>
<dbReference type="AlphaFoldDB" id="A0A8T0KPU1"/>
<feature type="signal peptide" evidence="1">
    <location>
        <begin position="1"/>
        <end position="19"/>
    </location>
</feature>
<gene>
    <name evidence="2" type="ORF">HKW66_Vig0098030</name>
</gene>
<keyword evidence="1" id="KW-0732">Signal</keyword>
<sequence>MLLLLRAYFSFCQLPLLEITSNLALLCSNSHQTNPNSTPHTLIMDLNSTTTSSSMPHNTTVCLSVEINVSIDIQRKLHPDFSEFDADVFELPITV</sequence>
<accession>A0A8T0KPU1</accession>
<evidence type="ECO:0000256" key="1">
    <source>
        <dbReference type="SAM" id="SignalP"/>
    </source>
</evidence>
<evidence type="ECO:0000313" key="3">
    <source>
        <dbReference type="Proteomes" id="UP000743370"/>
    </source>
</evidence>
<proteinExistence type="predicted"/>
<organism evidence="2 3">
    <name type="scientific">Phaseolus angularis</name>
    <name type="common">Azuki bean</name>
    <name type="synonym">Vigna angularis</name>
    <dbReference type="NCBI Taxonomy" id="3914"/>
    <lineage>
        <taxon>Eukaryota</taxon>
        <taxon>Viridiplantae</taxon>
        <taxon>Streptophyta</taxon>
        <taxon>Embryophyta</taxon>
        <taxon>Tracheophyta</taxon>
        <taxon>Spermatophyta</taxon>
        <taxon>Magnoliopsida</taxon>
        <taxon>eudicotyledons</taxon>
        <taxon>Gunneridae</taxon>
        <taxon>Pentapetalae</taxon>
        <taxon>rosids</taxon>
        <taxon>fabids</taxon>
        <taxon>Fabales</taxon>
        <taxon>Fabaceae</taxon>
        <taxon>Papilionoideae</taxon>
        <taxon>50 kb inversion clade</taxon>
        <taxon>NPAAA clade</taxon>
        <taxon>indigoferoid/millettioid clade</taxon>
        <taxon>Phaseoleae</taxon>
        <taxon>Vigna</taxon>
    </lineage>
</organism>
<feature type="chain" id="PRO_5035802059" evidence="1">
    <location>
        <begin position="20"/>
        <end position="95"/>
    </location>
</feature>
<name>A0A8T0KPU1_PHAAN</name>
<dbReference type="Proteomes" id="UP000743370">
    <property type="component" value="Unassembled WGS sequence"/>
</dbReference>
<dbReference type="EMBL" id="JABFOF010000004">
    <property type="protein sequence ID" value="KAG2400343.1"/>
    <property type="molecule type" value="Genomic_DNA"/>
</dbReference>
<protein>
    <submittedName>
        <fullName evidence="2">Uncharacterized protein</fullName>
    </submittedName>
</protein>